<protein>
    <submittedName>
        <fullName evidence="2">Uncharacterized protein</fullName>
    </submittedName>
</protein>
<keyword evidence="3" id="KW-1185">Reference proteome</keyword>
<name>A0A3S9MZW0_9FLAO</name>
<dbReference type="RefSeq" id="WP_126448496.1">
    <property type="nucleotide sequence ID" value="NZ_CP034549.1"/>
</dbReference>
<feature type="signal peptide" evidence="1">
    <location>
        <begin position="1"/>
        <end position="18"/>
    </location>
</feature>
<accession>A0A3S9MZW0</accession>
<sequence>MKKLFFLSTMLLGVHAMAQTAAGLIPIDYYTLSISSKEDMERARKSLQHHAVIRSVLSDSTGTPVKAIILEKDEVAGMQAANVYKLDETLPNVKEIVLLRSEFMANDRFEIDRYLFMTQDSIVELPLLRNEYYDGINYVHELRFRESKNGKSLIDIIVKSRQFGQPAVREPVMTYSWDGAKLEKL</sequence>
<dbReference type="AlphaFoldDB" id="A0A3S9MZW0"/>
<dbReference type="EMBL" id="CP034549">
    <property type="protein sequence ID" value="AZQ44781.1"/>
    <property type="molecule type" value="Genomic_DNA"/>
</dbReference>
<gene>
    <name evidence="2" type="ORF">EJ995_11250</name>
</gene>
<evidence type="ECO:0000313" key="2">
    <source>
        <dbReference type="EMBL" id="AZQ44781.1"/>
    </source>
</evidence>
<dbReference type="Proteomes" id="UP000279600">
    <property type="component" value="Chromosome"/>
</dbReference>
<organism evidence="2 3">
    <name type="scientific">Nonlabens ponticola</name>
    <dbReference type="NCBI Taxonomy" id="2496866"/>
    <lineage>
        <taxon>Bacteria</taxon>
        <taxon>Pseudomonadati</taxon>
        <taxon>Bacteroidota</taxon>
        <taxon>Flavobacteriia</taxon>
        <taxon>Flavobacteriales</taxon>
        <taxon>Flavobacteriaceae</taxon>
        <taxon>Nonlabens</taxon>
    </lineage>
</organism>
<feature type="chain" id="PRO_5019355052" evidence="1">
    <location>
        <begin position="19"/>
        <end position="185"/>
    </location>
</feature>
<dbReference type="KEGG" id="noj:EJ995_11250"/>
<evidence type="ECO:0000256" key="1">
    <source>
        <dbReference type="SAM" id="SignalP"/>
    </source>
</evidence>
<proteinExistence type="predicted"/>
<evidence type="ECO:0000313" key="3">
    <source>
        <dbReference type="Proteomes" id="UP000279600"/>
    </source>
</evidence>
<reference evidence="2 3" key="1">
    <citation type="submission" date="2018-12" db="EMBL/GenBank/DDBJ databases">
        <title>Complete genome of Nonlabens sp. MJ115.</title>
        <authorList>
            <person name="Choi H.S."/>
            <person name="Jung J."/>
        </authorList>
    </citation>
    <scope>NUCLEOTIDE SEQUENCE [LARGE SCALE GENOMIC DNA]</scope>
    <source>
        <strain evidence="2 3">MJ115</strain>
    </source>
</reference>
<keyword evidence="1" id="KW-0732">Signal</keyword>